<keyword evidence="2" id="KW-1185">Reference proteome</keyword>
<proteinExistence type="predicted"/>
<gene>
    <name evidence="1" type="ORF">AYI70_g4355</name>
</gene>
<evidence type="ECO:0000313" key="1">
    <source>
        <dbReference type="EMBL" id="OMJ20036.1"/>
    </source>
</evidence>
<name>A0A1R1XZV3_9FUNG</name>
<comment type="caution">
    <text evidence="1">The sequence shown here is derived from an EMBL/GenBank/DDBJ whole genome shotgun (WGS) entry which is preliminary data.</text>
</comment>
<dbReference type="Proteomes" id="UP000187283">
    <property type="component" value="Unassembled WGS sequence"/>
</dbReference>
<sequence>MPGTEIGDNTNGSDFLNIWTSIDPKRIEIDMRNKYIKDFIRANETWLDNKNGKIDTEAMSIDIASCK</sequence>
<dbReference type="AlphaFoldDB" id="A0A1R1XZV3"/>
<reference evidence="1 2" key="1">
    <citation type="submission" date="2017-01" db="EMBL/GenBank/DDBJ databases">
        <authorList>
            <person name="Mah S.A."/>
            <person name="Swanson W.J."/>
            <person name="Moy G.W."/>
            <person name="Vacquier V.D."/>
        </authorList>
    </citation>
    <scope>NUCLEOTIDE SEQUENCE [LARGE SCALE GENOMIC DNA]</scope>
    <source>
        <strain evidence="1 2">GSMNP</strain>
    </source>
</reference>
<protein>
    <submittedName>
        <fullName evidence="1">Uncharacterized protein</fullName>
    </submittedName>
</protein>
<dbReference type="EMBL" id="LSSN01001343">
    <property type="protein sequence ID" value="OMJ20036.1"/>
    <property type="molecule type" value="Genomic_DNA"/>
</dbReference>
<accession>A0A1R1XZV3</accession>
<organism evidence="1 2">
    <name type="scientific">Smittium culicis</name>
    <dbReference type="NCBI Taxonomy" id="133412"/>
    <lineage>
        <taxon>Eukaryota</taxon>
        <taxon>Fungi</taxon>
        <taxon>Fungi incertae sedis</taxon>
        <taxon>Zoopagomycota</taxon>
        <taxon>Kickxellomycotina</taxon>
        <taxon>Harpellomycetes</taxon>
        <taxon>Harpellales</taxon>
        <taxon>Legeriomycetaceae</taxon>
        <taxon>Smittium</taxon>
    </lineage>
</organism>
<evidence type="ECO:0000313" key="2">
    <source>
        <dbReference type="Proteomes" id="UP000187283"/>
    </source>
</evidence>